<dbReference type="SUPFAM" id="SSF53756">
    <property type="entry name" value="UDP-Glycosyltransferase/glycogen phosphorylase"/>
    <property type="match status" value="1"/>
</dbReference>
<name>L0ICB5_HALRX</name>
<dbReference type="InterPro" id="IPR050194">
    <property type="entry name" value="Glycosyltransferase_grp1"/>
</dbReference>
<proteinExistence type="predicted"/>
<gene>
    <name evidence="2" type="ordered locus">Halru_0993</name>
</gene>
<dbReference type="eggNOG" id="arCOG01410">
    <property type="taxonomic scope" value="Archaea"/>
</dbReference>
<evidence type="ECO:0000313" key="3">
    <source>
        <dbReference type="Proteomes" id="UP000010846"/>
    </source>
</evidence>
<sequence length="360" mass="39668">MRVGYFCYHLSGTGPATRARDVINAIAAETPVDVVVLTGEPEKVDSAATVVPVDVRHPLDAAQKVRHHFADMDLVHVPINVYQAAFVRLGYRGPLVGGVGPGIQSTLRHGLLGRAIGIDLKIKTHESMRRWDRYGYETAVCTATIDRDVFRPYDDDSIRTTRRNLGLDPETNVLLYVGELSEPQGAHLVSELAREYGSDTDTEKTVVVAGDGPLRSTFEGREDLRYDGFVSNDALPDYYNAAYVTVIPRKEDVTSNVGLESIACGTPVVTTADGIVRDLFEARGTYVWADRNVAAIRETVDALLADDDRYRAQVTRGLETFDDMALSLDDAVDTHRRIYERLVVDSDSDEVRAKGPRASP</sequence>
<dbReference type="GeneID" id="14375247"/>
<dbReference type="PANTHER" id="PTHR45947">
    <property type="entry name" value="SULFOQUINOVOSYL TRANSFERASE SQD2"/>
    <property type="match status" value="1"/>
</dbReference>
<dbReference type="PANTHER" id="PTHR45947:SF3">
    <property type="entry name" value="SULFOQUINOVOSYL TRANSFERASE SQD2"/>
    <property type="match status" value="1"/>
</dbReference>
<dbReference type="Proteomes" id="UP000010846">
    <property type="component" value="Chromosome"/>
</dbReference>
<evidence type="ECO:0000313" key="2">
    <source>
        <dbReference type="EMBL" id="AGB15612.1"/>
    </source>
</evidence>
<dbReference type="Gene3D" id="3.40.50.2000">
    <property type="entry name" value="Glycogen Phosphorylase B"/>
    <property type="match status" value="1"/>
</dbReference>
<dbReference type="AlphaFoldDB" id="L0ICB5"/>
<dbReference type="RefSeq" id="WP_015300277.1">
    <property type="nucleotide sequence ID" value="NC_019964.1"/>
</dbReference>
<dbReference type="STRING" id="797302.Halru_0993"/>
<dbReference type="InterPro" id="IPR001296">
    <property type="entry name" value="Glyco_trans_1"/>
</dbReference>
<keyword evidence="3" id="KW-1185">Reference proteome</keyword>
<organism evidence="2 3">
    <name type="scientific">Halovivax ruber (strain DSM 18193 / JCM 13892 / XH-70)</name>
    <dbReference type="NCBI Taxonomy" id="797302"/>
    <lineage>
        <taxon>Archaea</taxon>
        <taxon>Methanobacteriati</taxon>
        <taxon>Methanobacteriota</taxon>
        <taxon>Stenosarchaea group</taxon>
        <taxon>Halobacteria</taxon>
        <taxon>Halobacteriales</taxon>
        <taxon>Natrialbaceae</taxon>
        <taxon>Halovivax</taxon>
    </lineage>
</organism>
<dbReference type="HOGENOM" id="CLU_768608_0_0_2"/>
<reference evidence="2" key="1">
    <citation type="submission" date="2011-09" db="EMBL/GenBank/DDBJ databases">
        <title>Complete sequence of Halovivax ruber XH-70.</title>
        <authorList>
            <consortium name="US DOE Joint Genome Institute"/>
            <person name="Lucas S."/>
            <person name="Han J."/>
            <person name="Lapidus A."/>
            <person name="Cheng J.-F."/>
            <person name="Goodwin L."/>
            <person name="Pitluck S."/>
            <person name="Peters L."/>
            <person name="Mikhailova N."/>
            <person name="Davenport K."/>
            <person name="Detter J.C."/>
            <person name="Han C."/>
            <person name="Tapia R."/>
            <person name="Land M."/>
            <person name="Hauser L."/>
            <person name="Kyrpides N."/>
            <person name="Ivanova N."/>
            <person name="Pagani I."/>
            <person name="Sproer C."/>
            <person name="Anderson I."/>
            <person name="Woyke T."/>
        </authorList>
    </citation>
    <scope>NUCLEOTIDE SEQUENCE</scope>
    <source>
        <strain evidence="2">XH-70</strain>
    </source>
</reference>
<dbReference type="OrthoDB" id="132546at2157"/>
<dbReference type="GO" id="GO:0016757">
    <property type="term" value="F:glycosyltransferase activity"/>
    <property type="evidence" value="ECO:0007669"/>
    <property type="project" value="InterPro"/>
</dbReference>
<protein>
    <submittedName>
        <fullName evidence="2">Glycosyltransferase</fullName>
    </submittedName>
</protein>
<accession>L0ICB5</accession>
<dbReference type="EMBL" id="CP003050">
    <property type="protein sequence ID" value="AGB15612.1"/>
    <property type="molecule type" value="Genomic_DNA"/>
</dbReference>
<evidence type="ECO:0000259" key="1">
    <source>
        <dbReference type="Pfam" id="PF00534"/>
    </source>
</evidence>
<keyword evidence="2" id="KW-0808">Transferase</keyword>
<dbReference type="CDD" id="cd03801">
    <property type="entry name" value="GT4_PimA-like"/>
    <property type="match status" value="1"/>
</dbReference>
<feature type="domain" description="Glycosyl transferase family 1" evidence="1">
    <location>
        <begin position="159"/>
        <end position="313"/>
    </location>
</feature>
<dbReference type="Pfam" id="PF00534">
    <property type="entry name" value="Glycos_transf_1"/>
    <property type="match status" value="1"/>
</dbReference>
<dbReference type="KEGG" id="hru:Halru_0993"/>